<proteinExistence type="predicted"/>
<dbReference type="Proteomes" id="UP000285146">
    <property type="component" value="Unassembled WGS sequence"/>
</dbReference>
<keyword evidence="1" id="KW-0732">Signal</keyword>
<reference evidence="2 3" key="1">
    <citation type="submission" date="2015-09" db="EMBL/GenBank/DDBJ databases">
        <title>Host preference determinants of Valsa canker pathogens revealed by comparative genomics.</title>
        <authorList>
            <person name="Yin Z."/>
            <person name="Huang L."/>
        </authorList>
    </citation>
    <scope>NUCLEOTIDE SEQUENCE [LARGE SCALE GENOMIC DNA]</scope>
    <source>
        <strain evidence="2 3">SXYLt</strain>
    </source>
</reference>
<feature type="chain" id="PRO_5019415084" evidence="1">
    <location>
        <begin position="19"/>
        <end position="195"/>
    </location>
</feature>
<dbReference type="AlphaFoldDB" id="A0A423VBN7"/>
<comment type="caution">
    <text evidence="2">The sequence shown here is derived from an EMBL/GenBank/DDBJ whole genome shotgun (WGS) entry which is preliminary data.</text>
</comment>
<organism evidence="2 3">
    <name type="scientific">Cytospora leucostoma</name>
    <dbReference type="NCBI Taxonomy" id="1230097"/>
    <lineage>
        <taxon>Eukaryota</taxon>
        <taxon>Fungi</taxon>
        <taxon>Dikarya</taxon>
        <taxon>Ascomycota</taxon>
        <taxon>Pezizomycotina</taxon>
        <taxon>Sordariomycetes</taxon>
        <taxon>Sordariomycetidae</taxon>
        <taxon>Diaporthales</taxon>
        <taxon>Cytosporaceae</taxon>
        <taxon>Cytospora</taxon>
    </lineage>
</organism>
<feature type="signal peptide" evidence="1">
    <location>
        <begin position="1"/>
        <end position="18"/>
    </location>
</feature>
<protein>
    <submittedName>
        <fullName evidence="2">Uncharacterized protein</fullName>
    </submittedName>
</protein>
<sequence length="195" mass="21184">MLNVLFAIAALIAALVTALLSIFFTHDTDIPPHQASSDSKLDWDSPAGHICVAHLANIAVTGSPQVAGARAMTSMIHEVLNLTLSTYPFVPVRGLVTGTPTQRKDAERLVLGSWLSECEKLNRHDHANDRRDADDLNLRLRAADLAADVFIDPDARMEYLLVHWPRMAKAGGGGGGLGAPLDNKARTRMVREMDQ</sequence>
<gene>
    <name evidence="2" type="ORF">VPNG_10330</name>
</gene>
<accession>A0A423VBN7</accession>
<evidence type="ECO:0000256" key="1">
    <source>
        <dbReference type="SAM" id="SignalP"/>
    </source>
</evidence>
<evidence type="ECO:0000313" key="2">
    <source>
        <dbReference type="EMBL" id="ROV88293.1"/>
    </source>
</evidence>
<evidence type="ECO:0000313" key="3">
    <source>
        <dbReference type="Proteomes" id="UP000285146"/>
    </source>
</evidence>
<keyword evidence="3" id="KW-1185">Reference proteome</keyword>
<dbReference type="InParanoid" id="A0A423VBN7"/>
<name>A0A423VBN7_9PEZI</name>
<dbReference type="EMBL" id="LKEB01000121">
    <property type="protein sequence ID" value="ROV88293.1"/>
    <property type="molecule type" value="Genomic_DNA"/>
</dbReference>